<protein>
    <recommendedName>
        <fullName evidence="2">Thiol-disulfide oxidoreductase DCC family protein</fullName>
    </recommendedName>
</protein>
<dbReference type="EMBL" id="LILD01000014">
    <property type="protein sequence ID" value="KOO36446.1"/>
    <property type="molecule type" value="Genomic_DNA"/>
</dbReference>
<dbReference type="AlphaFoldDB" id="A0A0M0KC85"/>
<dbReference type="PANTHER" id="PTHR33639:SF2">
    <property type="entry name" value="DUF393 DOMAIN-CONTAINING PROTEIN"/>
    <property type="match status" value="1"/>
</dbReference>
<dbReference type="InterPro" id="IPR052927">
    <property type="entry name" value="DCC_oxidoreductase"/>
</dbReference>
<comment type="caution">
    <text evidence="1">The sequence shown here is derived from an EMBL/GenBank/DDBJ whole genome shotgun (WGS) entry which is preliminary data.</text>
</comment>
<evidence type="ECO:0008006" key="2">
    <source>
        <dbReference type="Google" id="ProtNLM"/>
    </source>
</evidence>
<reference evidence="1" key="1">
    <citation type="submission" date="2015-08" db="EMBL/GenBank/DDBJ databases">
        <title>Complete DNA Sequence of Pseudomonas syringae pv. actinidiae, the Causal Agent of Kiwifruit Canker Disease.</title>
        <authorList>
            <person name="Rikkerink E.H.A."/>
            <person name="Fineran P.C."/>
        </authorList>
    </citation>
    <scope>NUCLEOTIDE SEQUENCE</scope>
    <source>
        <strain evidence="1">DSM 13666</strain>
    </source>
</reference>
<dbReference type="Pfam" id="PF04134">
    <property type="entry name" value="DCC1-like"/>
    <property type="match status" value="1"/>
</dbReference>
<dbReference type="GO" id="GO:0015035">
    <property type="term" value="F:protein-disulfide reductase activity"/>
    <property type="evidence" value="ECO:0007669"/>
    <property type="project" value="InterPro"/>
</dbReference>
<dbReference type="PATRIC" id="fig|136160.3.peg.3861"/>
<accession>A0A0M0KC85</accession>
<sequence>MLPSIILFDGVCNFCNYWVQFIIKRDPQATFQFASLQSEVGQELLEKHSIDRSTDSVVLIMEGQAFVCSDAVFKIVAQLDSPIRWLKWAVIFPRFLRDFIYRIVARNRYKWFGKRDECQIPTKEQRSRFL</sequence>
<organism evidence="1">
    <name type="scientific">Halalkalibacterium halodurans</name>
    <name type="common">Bacillus halodurans</name>
    <dbReference type="NCBI Taxonomy" id="86665"/>
    <lineage>
        <taxon>Bacteria</taxon>
        <taxon>Bacillati</taxon>
        <taxon>Bacillota</taxon>
        <taxon>Bacilli</taxon>
        <taxon>Bacillales</taxon>
        <taxon>Bacillaceae</taxon>
        <taxon>Halalkalibacterium (ex Joshi et al. 2022)</taxon>
    </lineage>
</organism>
<evidence type="ECO:0000313" key="1">
    <source>
        <dbReference type="EMBL" id="KOO36446.1"/>
    </source>
</evidence>
<gene>
    <name evidence="1" type="ORF">AMD02_19395</name>
</gene>
<dbReference type="InterPro" id="IPR007263">
    <property type="entry name" value="DCC1-like"/>
</dbReference>
<name>A0A0M0KC85_ALKHA</name>
<dbReference type="PANTHER" id="PTHR33639">
    <property type="entry name" value="THIOL-DISULFIDE OXIDOREDUCTASE DCC"/>
    <property type="match status" value="1"/>
</dbReference>
<proteinExistence type="predicted"/>